<evidence type="ECO:0000313" key="3">
    <source>
        <dbReference type="Proteomes" id="UP000008372"/>
    </source>
</evidence>
<keyword evidence="1" id="KW-0472">Membrane</keyword>
<dbReference type="Proteomes" id="UP000008372">
    <property type="component" value="Unassembled WGS sequence"/>
</dbReference>
<dbReference type="EMBL" id="BAEK01000020">
    <property type="protein sequence ID" value="GAC03887.1"/>
    <property type="molecule type" value="Genomic_DNA"/>
</dbReference>
<keyword evidence="1" id="KW-0812">Transmembrane</keyword>
<feature type="transmembrane region" description="Helical" evidence="1">
    <location>
        <begin position="21"/>
        <end position="37"/>
    </location>
</feature>
<proteinExistence type="predicted"/>
<sequence length="39" mass="4529">MSSINWMIKKYNKSFQQDKKQLAFAPASLILTSYFIASE</sequence>
<name>A0ABQ0I3N3_9ALTE</name>
<gene>
    <name evidence="2" type="ORF">GAGA_1024</name>
</gene>
<reference evidence="2 3" key="1">
    <citation type="journal article" date="2014" name="Environ. Microbiol.">
        <title>Comparative genomics of the marine bacterial genus Glaciecola reveals the high degree of genomic diversity and genomic characteristic for cold adaptation.</title>
        <authorList>
            <person name="Qin Q.L."/>
            <person name="Xie B.B."/>
            <person name="Yu Y."/>
            <person name="Shu Y.L."/>
            <person name="Rong J.C."/>
            <person name="Zhang Y.J."/>
            <person name="Zhao D.L."/>
            <person name="Chen X.L."/>
            <person name="Zhang X.Y."/>
            <person name="Chen B."/>
            <person name="Zhou B.C."/>
            <person name="Zhang Y.Z."/>
        </authorList>
    </citation>
    <scope>NUCLEOTIDE SEQUENCE [LARGE SCALE GENOMIC DNA]</scope>
    <source>
        <strain evidence="2 3">NO2</strain>
    </source>
</reference>
<protein>
    <submittedName>
        <fullName evidence="2">Uncharacterized protein</fullName>
    </submittedName>
</protein>
<accession>A0ABQ0I3N3</accession>
<evidence type="ECO:0000256" key="1">
    <source>
        <dbReference type="SAM" id="Phobius"/>
    </source>
</evidence>
<comment type="caution">
    <text evidence="2">The sequence shown here is derived from an EMBL/GenBank/DDBJ whole genome shotgun (WGS) entry which is preliminary data.</text>
</comment>
<keyword evidence="1" id="KW-1133">Transmembrane helix</keyword>
<evidence type="ECO:0000313" key="2">
    <source>
        <dbReference type="EMBL" id="GAC03887.1"/>
    </source>
</evidence>
<organism evidence="2 3">
    <name type="scientific">Paraglaciecola agarilytica NO2</name>
    <dbReference type="NCBI Taxonomy" id="1125747"/>
    <lineage>
        <taxon>Bacteria</taxon>
        <taxon>Pseudomonadati</taxon>
        <taxon>Pseudomonadota</taxon>
        <taxon>Gammaproteobacteria</taxon>
        <taxon>Alteromonadales</taxon>
        <taxon>Alteromonadaceae</taxon>
        <taxon>Paraglaciecola</taxon>
    </lineage>
</organism>
<keyword evidence="3" id="KW-1185">Reference proteome</keyword>